<evidence type="ECO:0000256" key="1">
    <source>
        <dbReference type="SAM" id="MobiDB-lite"/>
    </source>
</evidence>
<organism evidence="2 3">
    <name type="scientific">Ensete ventricosum</name>
    <name type="common">Abyssinian banana</name>
    <name type="synonym">Musa ensete</name>
    <dbReference type="NCBI Taxonomy" id="4639"/>
    <lineage>
        <taxon>Eukaryota</taxon>
        <taxon>Viridiplantae</taxon>
        <taxon>Streptophyta</taxon>
        <taxon>Embryophyta</taxon>
        <taxon>Tracheophyta</taxon>
        <taxon>Spermatophyta</taxon>
        <taxon>Magnoliopsida</taxon>
        <taxon>Liliopsida</taxon>
        <taxon>Zingiberales</taxon>
        <taxon>Musaceae</taxon>
        <taxon>Ensete</taxon>
    </lineage>
</organism>
<feature type="compositionally biased region" description="Gly residues" evidence="1">
    <location>
        <begin position="148"/>
        <end position="157"/>
    </location>
</feature>
<feature type="region of interest" description="Disordered" evidence="1">
    <location>
        <begin position="41"/>
        <end position="157"/>
    </location>
</feature>
<feature type="compositionally biased region" description="Basic and acidic residues" evidence="1">
    <location>
        <begin position="41"/>
        <end position="55"/>
    </location>
</feature>
<proteinExistence type="predicted"/>
<comment type="caution">
    <text evidence="2">The sequence shown here is derived from an EMBL/GenBank/DDBJ whole genome shotgun (WGS) entry which is preliminary data.</text>
</comment>
<sequence>MGDSWLKSYSFGLPLPSPPYLCITVMRSDWRSFTTENYRVDTAREEDAARRRGDQPRPAPMQGRPPAAKAPCKGATDYGQASPQGRLAMLARGGSRSQGQHPVGAMPAGRTVARGHNRLQCGARKGGQLQDARKGLPPAASSTANRGSGIGRRGGRP</sequence>
<gene>
    <name evidence="2" type="ORF">B296_00019091</name>
</gene>
<dbReference type="Proteomes" id="UP000287651">
    <property type="component" value="Unassembled WGS sequence"/>
</dbReference>
<accession>A0A426YT10</accession>
<name>A0A426YT10_ENSVE</name>
<protein>
    <submittedName>
        <fullName evidence="2">Uncharacterized protein</fullName>
    </submittedName>
</protein>
<evidence type="ECO:0000313" key="2">
    <source>
        <dbReference type="EMBL" id="RRT54886.1"/>
    </source>
</evidence>
<evidence type="ECO:0000313" key="3">
    <source>
        <dbReference type="Proteomes" id="UP000287651"/>
    </source>
</evidence>
<dbReference type="AlphaFoldDB" id="A0A426YT10"/>
<dbReference type="EMBL" id="AMZH03010364">
    <property type="protein sequence ID" value="RRT54886.1"/>
    <property type="molecule type" value="Genomic_DNA"/>
</dbReference>
<reference evidence="2 3" key="1">
    <citation type="journal article" date="2014" name="Agronomy (Basel)">
        <title>A Draft Genome Sequence for Ensete ventricosum, the Drought-Tolerant Tree Against Hunger.</title>
        <authorList>
            <person name="Harrison J."/>
            <person name="Moore K.A."/>
            <person name="Paszkiewicz K."/>
            <person name="Jones T."/>
            <person name="Grant M."/>
            <person name="Ambacheew D."/>
            <person name="Muzemil S."/>
            <person name="Studholme D.J."/>
        </authorList>
    </citation>
    <scope>NUCLEOTIDE SEQUENCE [LARGE SCALE GENOMIC DNA]</scope>
</reference>